<dbReference type="Proteomes" id="UP000283644">
    <property type="component" value="Unassembled WGS sequence"/>
</dbReference>
<proteinExistence type="predicted"/>
<evidence type="ECO:0000313" key="3">
    <source>
        <dbReference type="Proteomes" id="UP000283644"/>
    </source>
</evidence>
<comment type="caution">
    <text evidence="2">The sequence shown here is derived from an EMBL/GenBank/DDBJ whole genome shotgun (WGS) entry which is preliminary data.</text>
</comment>
<accession>A0A417XS15</accession>
<dbReference type="AlphaFoldDB" id="A0A417XS15"/>
<dbReference type="OrthoDB" id="4333526at2"/>
<feature type="compositionally biased region" description="Basic residues" evidence="1">
    <location>
        <begin position="16"/>
        <end position="30"/>
    </location>
</feature>
<gene>
    <name evidence="2" type="ORF">D0Z08_31355</name>
</gene>
<evidence type="ECO:0000256" key="1">
    <source>
        <dbReference type="SAM" id="MobiDB-lite"/>
    </source>
</evidence>
<keyword evidence="3" id="KW-1185">Reference proteome</keyword>
<feature type="region of interest" description="Disordered" evidence="1">
    <location>
        <begin position="1"/>
        <end position="72"/>
    </location>
</feature>
<protein>
    <submittedName>
        <fullName evidence="2">Uncharacterized protein</fullName>
    </submittedName>
</protein>
<evidence type="ECO:0000313" key="2">
    <source>
        <dbReference type="EMBL" id="RHW22754.1"/>
    </source>
</evidence>
<reference evidence="2 3" key="1">
    <citation type="submission" date="2018-09" db="EMBL/GenBank/DDBJ databases">
        <title>Genome sequencing of Nocardioides immobilis CCTCC AB 2017083 for comparison to Nocardioides silvaticus.</title>
        <authorList>
            <person name="Li C."/>
            <person name="Wang G."/>
        </authorList>
    </citation>
    <scope>NUCLEOTIDE SEQUENCE [LARGE SCALE GENOMIC DNA]</scope>
    <source>
        <strain evidence="2 3">CCTCC AB 2017083</strain>
    </source>
</reference>
<name>A0A417XS15_9ACTN</name>
<sequence>MAPLPGVRPGGPAVGRSRRPARGCRRGHPRRGPDLRQPRPGADRVLTPPGSEHRFIGAANTTGDNIAPHGPP</sequence>
<organism evidence="2 3">
    <name type="scientific">Nocardioides immobilis</name>
    <dbReference type="NCBI Taxonomy" id="2049295"/>
    <lineage>
        <taxon>Bacteria</taxon>
        <taxon>Bacillati</taxon>
        <taxon>Actinomycetota</taxon>
        <taxon>Actinomycetes</taxon>
        <taxon>Propionibacteriales</taxon>
        <taxon>Nocardioidaceae</taxon>
        <taxon>Nocardioides</taxon>
    </lineage>
</organism>
<dbReference type="EMBL" id="QXGH01000059">
    <property type="protein sequence ID" value="RHW22754.1"/>
    <property type="molecule type" value="Genomic_DNA"/>
</dbReference>